<dbReference type="PANTHER" id="PTHR17224:SF1">
    <property type="entry name" value="PEPTIDYL-TRNA HYDROLASE"/>
    <property type="match status" value="1"/>
</dbReference>
<dbReference type="RefSeq" id="WP_206212635.1">
    <property type="nucleotide sequence ID" value="NZ_CABMMC010000015.1"/>
</dbReference>
<evidence type="ECO:0000256" key="1">
    <source>
        <dbReference type="ARBA" id="ARBA00013260"/>
    </source>
</evidence>
<comment type="caution">
    <text evidence="10">The sequence shown here is derived from an EMBL/GenBank/DDBJ whole genome shotgun (WGS) entry which is preliminary data.</text>
</comment>
<dbReference type="PANTHER" id="PTHR17224">
    <property type="entry name" value="PEPTIDYL-TRNA HYDROLASE"/>
    <property type="match status" value="1"/>
</dbReference>
<protein>
    <recommendedName>
        <fullName evidence="6 7">Peptidyl-tRNA hydrolase</fullName>
        <shortName evidence="7">Pth</shortName>
        <ecNumber evidence="1 7">3.1.1.29</ecNumber>
    </recommendedName>
</protein>
<dbReference type="InterPro" id="IPR018171">
    <property type="entry name" value="Pept_tRNA_hydro_CS"/>
</dbReference>
<keyword evidence="7" id="KW-0963">Cytoplasm</keyword>
<dbReference type="SUPFAM" id="SSF53178">
    <property type="entry name" value="Peptidyl-tRNA hydrolase-like"/>
    <property type="match status" value="1"/>
</dbReference>
<evidence type="ECO:0000256" key="9">
    <source>
        <dbReference type="RuleBase" id="RU004320"/>
    </source>
</evidence>
<dbReference type="NCBIfam" id="TIGR00447">
    <property type="entry name" value="pth"/>
    <property type="match status" value="1"/>
</dbReference>
<dbReference type="InterPro" id="IPR036416">
    <property type="entry name" value="Pept_tRNA_hydro_sf"/>
</dbReference>
<keyword evidence="4 7" id="KW-0694">RNA-binding</keyword>
<dbReference type="PROSITE" id="PS01195">
    <property type="entry name" value="PEPT_TRNA_HYDROL_1"/>
    <property type="match status" value="1"/>
</dbReference>
<dbReference type="EMBL" id="QEKH01000010">
    <property type="protein sequence ID" value="PVY42795.1"/>
    <property type="molecule type" value="Genomic_DNA"/>
</dbReference>
<evidence type="ECO:0000256" key="6">
    <source>
        <dbReference type="ARBA" id="ARBA00050038"/>
    </source>
</evidence>
<dbReference type="Pfam" id="PF01195">
    <property type="entry name" value="Pept_tRNA_hydro"/>
    <property type="match status" value="1"/>
</dbReference>
<evidence type="ECO:0000256" key="4">
    <source>
        <dbReference type="ARBA" id="ARBA00022884"/>
    </source>
</evidence>
<dbReference type="Gene3D" id="3.40.50.1470">
    <property type="entry name" value="Peptidyl-tRNA hydrolase"/>
    <property type="match status" value="1"/>
</dbReference>
<dbReference type="Proteomes" id="UP000245959">
    <property type="component" value="Unassembled WGS sequence"/>
</dbReference>
<evidence type="ECO:0000256" key="2">
    <source>
        <dbReference type="ARBA" id="ARBA00022555"/>
    </source>
</evidence>
<reference evidence="10 11" key="1">
    <citation type="submission" date="2018-04" db="EMBL/GenBank/DDBJ databases">
        <title>Genomic Encyclopedia of Type Strains, Phase IV (KMG-IV): sequencing the most valuable type-strain genomes for metagenomic binning, comparative biology and taxonomic classification.</title>
        <authorList>
            <person name="Goeker M."/>
        </authorList>
    </citation>
    <scope>NUCLEOTIDE SEQUENCE [LARGE SCALE GENOMIC DNA]</scope>
    <source>
        <strain evidence="10 11">DSM 14823</strain>
    </source>
</reference>
<dbReference type="InterPro" id="IPR001328">
    <property type="entry name" value="Pept_tRNA_hydro"/>
</dbReference>
<feature type="site" description="Stabilizes the basic form of H active site to accept a proton" evidence="7">
    <location>
        <position position="100"/>
    </location>
</feature>
<dbReference type="GO" id="GO:0004045">
    <property type="term" value="F:peptidyl-tRNA hydrolase activity"/>
    <property type="evidence" value="ECO:0007669"/>
    <property type="project" value="UniProtKB-UniRule"/>
</dbReference>
<accession>A0A2U1B296</accession>
<dbReference type="GeneID" id="78295018"/>
<evidence type="ECO:0000256" key="7">
    <source>
        <dbReference type="HAMAP-Rule" id="MF_00083"/>
    </source>
</evidence>
<gene>
    <name evidence="7" type="primary">pth</name>
    <name evidence="10" type="ORF">C8D82_110104</name>
</gene>
<dbReference type="GO" id="GO:0006515">
    <property type="term" value="P:protein quality control for misfolded or incompletely synthesized proteins"/>
    <property type="evidence" value="ECO:0007669"/>
    <property type="project" value="UniProtKB-UniRule"/>
</dbReference>
<evidence type="ECO:0000313" key="11">
    <source>
        <dbReference type="Proteomes" id="UP000245959"/>
    </source>
</evidence>
<dbReference type="EC" id="3.1.1.29" evidence="1 7"/>
<keyword evidence="3 7" id="KW-0378">Hydrolase</keyword>
<comment type="function">
    <text evidence="7">Hydrolyzes ribosome-free peptidyl-tRNAs (with 1 or more amino acids incorporated), which drop off the ribosome during protein synthesis, or as a result of ribosome stalling.</text>
</comment>
<dbReference type="GO" id="GO:0005737">
    <property type="term" value="C:cytoplasm"/>
    <property type="evidence" value="ECO:0007669"/>
    <property type="project" value="UniProtKB-SubCell"/>
</dbReference>
<comment type="function">
    <text evidence="7">Catalyzes the release of premature peptidyl moieties from peptidyl-tRNA molecules trapped in stalled 50S ribosomal subunits, and thus maintains levels of free tRNAs and 50S ribosomes.</text>
</comment>
<evidence type="ECO:0000256" key="8">
    <source>
        <dbReference type="RuleBase" id="RU000673"/>
    </source>
</evidence>
<comment type="catalytic activity">
    <reaction evidence="7 8">
        <text>an N-acyl-L-alpha-aminoacyl-tRNA + H2O = an N-acyl-L-amino acid + a tRNA + H(+)</text>
        <dbReference type="Rhea" id="RHEA:54448"/>
        <dbReference type="Rhea" id="RHEA-COMP:10123"/>
        <dbReference type="Rhea" id="RHEA-COMP:13883"/>
        <dbReference type="ChEBI" id="CHEBI:15377"/>
        <dbReference type="ChEBI" id="CHEBI:15378"/>
        <dbReference type="ChEBI" id="CHEBI:59874"/>
        <dbReference type="ChEBI" id="CHEBI:78442"/>
        <dbReference type="ChEBI" id="CHEBI:138191"/>
        <dbReference type="EC" id="3.1.1.29"/>
    </reaction>
</comment>
<feature type="binding site" evidence="7">
    <location>
        <position position="121"/>
    </location>
    <ligand>
        <name>tRNA</name>
        <dbReference type="ChEBI" id="CHEBI:17843"/>
    </ligand>
</feature>
<comment type="subunit">
    <text evidence="7">Monomer.</text>
</comment>
<organism evidence="10 11">
    <name type="scientific">Victivallis vadensis</name>
    <dbReference type="NCBI Taxonomy" id="172901"/>
    <lineage>
        <taxon>Bacteria</taxon>
        <taxon>Pseudomonadati</taxon>
        <taxon>Lentisphaerota</taxon>
        <taxon>Lentisphaeria</taxon>
        <taxon>Victivallales</taxon>
        <taxon>Victivallaceae</taxon>
        <taxon>Victivallis</taxon>
    </lineage>
</organism>
<sequence length="205" mass="21915">MNDGREEIRLVVGLGNPGSEYDGTRHNVGFMVIDRLLAAFPAGRFEEKHVAESRVFTGNFRGRSLILQKPLTFMNLSGNAVAPLARKLGIAPEAILVISDDLDLPLGRLRLRAGGADGGHNGLKSIIAELGSASFKRLRVGIGRPKPGETVDYVLSKFEGGDAETFEAVLAASADAVRAVLTGGMSRAMNKFNAWAPPEKSETNQ</sequence>
<name>A0A2U1B296_9BACT</name>
<comment type="similarity">
    <text evidence="5 7 9">Belongs to the PTH family.</text>
</comment>
<feature type="binding site" evidence="7">
    <location>
        <position position="21"/>
    </location>
    <ligand>
        <name>tRNA</name>
        <dbReference type="ChEBI" id="CHEBI:17843"/>
    </ligand>
</feature>
<evidence type="ECO:0000256" key="5">
    <source>
        <dbReference type="ARBA" id="ARBA00038063"/>
    </source>
</evidence>
<dbReference type="GO" id="GO:0072344">
    <property type="term" value="P:rescue of stalled ribosome"/>
    <property type="evidence" value="ECO:0007669"/>
    <property type="project" value="UniProtKB-UniRule"/>
</dbReference>
<feature type="binding site" evidence="7">
    <location>
        <position position="73"/>
    </location>
    <ligand>
        <name>tRNA</name>
        <dbReference type="ChEBI" id="CHEBI:17843"/>
    </ligand>
</feature>
<evidence type="ECO:0000313" key="10">
    <source>
        <dbReference type="EMBL" id="PVY42795.1"/>
    </source>
</evidence>
<dbReference type="AlphaFoldDB" id="A0A2U1B296"/>
<keyword evidence="2 7" id="KW-0820">tRNA-binding</keyword>
<dbReference type="FunFam" id="3.40.50.1470:FF:000001">
    <property type="entry name" value="Peptidyl-tRNA hydrolase"/>
    <property type="match status" value="1"/>
</dbReference>
<comment type="subcellular location">
    <subcellularLocation>
        <location evidence="7">Cytoplasm</location>
    </subcellularLocation>
</comment>
<dbReference type="HAMAP" id="MF_00083">
    <property type="entry name" value="Pept_tRNA_hydro_bact"/>
    <property type="match status" value="1"/>
</dbReference>
<proteinExistence type="inferred from homology"/>
<dbReference type="GO" id="GO:0000049">
    <property type="term" value="F:tRNA binding"/>
    <property type="evidence" value="ECO:0007669"/>
    <property type="project" value="UniProtKB-UniRule"/>
</dbReference>
<dbReference type="CDD" id="cd00462">
    <property type="entry name" value="PTH"/>
    <property type="match status" value="1"/>
</dbReference>
<evidence type="ECO:0000256" key="3">
    <source>
        <dbReference type="ARBA" id="ARBA00022801"/>
    </source>
</evidence>
<feature type="site" description="Discriminates between blocked and unblocked aminoacyl-tRNA" evidence="7">
    <location>
        <position position="16"/>
    </location>
</feature>
<feature type="active site" description="Proton acceptor" evidence="7">
    <location>
        <position position="26"/>
    </location>
</feature>
<feature type="binding site" evidence="7">
    <location>
        <position position="75"/>
    </location>
    <ligand>
        <name>tRNA</name>
        <dbReference type="ChEBI" id="CHEBI:17843"/>
    </ligand>
</feature>
<keyword evidence="11" id="KW-1185">Reference proteome</keyword>